<dbReference type="CDD" id="cd17932">
    <property type="entry name" value="DEXQc_UvrD"/>
    <property type="match status" value="1"/>
</dbReference>
<dbReference type="InterPro" id="IPR014016">
    <property type="entry name" value="UvrD-like_ATP-bd"/>
</dbReference>
<evidence type="ECO:0000256" key="5">
    <source>
        <dbReference type="ARBA" id="ARBA00022840"/>
    </source>
</evidence>
<evidence type="ECO:0000256" key="12">
    <source>
        <dbReference type="PROSITE-ProRule" id="PRU00560"/>
    </source>
</evidence>
<evidence type="ECO:0000256" key="1">
    <source>
        <dbReference type="ARBA" id="ARBA00009922"/>
    </source>
</evidence>
<comment type="catalytic activity">
    <reaction evidence="8">
        <text>Couples ATP hydrolysis with the unwinding of duplex DNA by translocating in the 3'-5' direction.</text>
        <dbReference type="EC" id="5.6.2.4"/>
    </reaction>
</comment>
<keyword evidence="3 12" id="KW-0378">Hydrolase</keyword>
<feature type="binding site" evidence="12">
    <location>
        <begin position="25"/>
        <end position="32"/>
    </location>
    <ligand>
        <name>ATP</name>
        <dbReference type="ChEBI" id="CHEBI:30616"/>
    </ligand>
</feature>
<dbReference type="GO" id="GO:0016887">
    <property type="term" value="F:ATP hydrolysis activity"/>
    <property type="evidence" value="ECO:0007669"/>
    <property type="project" value="RHEA"/>
</dbReference>
<dbReference type="Gene3D" id="1.10.10.160">
    <property type="match status" value="1"/>
</dbReference>
<dbReference type="InterPro" id="IPR000212">
    <property type="entry name" value="DNA_helicase_UvrD/REP"/>
</dbReference>
<evidence type="ECO:0000256" key="4">
    <source>
        <dbReference type="ARBA" id="ARBA00022806"/>
    </source>
</evidence>
<dbReference type="PANTHER" id="PTHR11070:SF2">
    <property type="entry name" value="ATP-DEPENDENT DNA HELICASE SRS2"/>
    <property type="match status" value="1"/>
</dbReference>
<keyword evidence="4 12" id="KW-0347">Helicase</keyword>
<dbReference type="PANTHER" id="PTHR11070">
    <property type="entry name" value="UVRD / RECB / PCRA DNA HELICASE FAMILY MEMBER"/>
    <property type="match status" value="1"/>
</dbReference>
<accession>A0A3A8J149</accession>
<evidence type="ECO:0000256" key="8">
    <source>
        <dbReference type="ARBA" id="ARBA00034617"/>
    </source>
</evidence>
<evidence type="ECO:0000256" key="3">
    <source>
        <dbReference type="ARBA" id="ARBA00022801"/>
    </source>
</evidence>
<dbReference type="SUPFAM" id="SSF52540">
    <property type="entry name" value="P-loop containing nucleoside triphosphate hydrolases"/>
    <property type="match status" value="1"/>
</dbReference>
<keyword evidence="7" id="KW-0413">Isomerase</keyword>
<dbReference type="GO" id="GO:0043138">
    <property type="term" value="F:3'-5' DNA helicase activity"/>
    <property type="evidence" value="ECO:0007669"/>
    <property type="project" value="UniProtKB-EC"/>
</dbReference>
<evidence type="ECO:0000259" key="15">
    <source>
        <dbReference type="PROSITE" id="PS51217"/>
    </source>
</evidence>
<evidence type="ECO:0000256" key="9">
    <source>
        <dbReference type="ARBA" id="ARBA00034808"/>
    </source>
</evidence>
<evidence type="ECO:0000256" key="10">
    <source>
        <dbReference type="ARBA" id="ARBA00034923"/>
    </source>
</evidence>
<dbReference type="Gene3D" id="3.40.50.300">
    <property type="entry name" value="P-loop containing nucleotide triphosphate hydrolases"/>
    <property type="match status" value="2"/>
</dbReference>
<gene>
    <name evidence="16" type="ORF">D7V88_12650</name>
</gene>
<dbReference type="Pfam" id="PF13361">
    <property type="entry name" value="UvrD_C"/>
    <property type="match status" value="1"/>
</dbReference>
<dbReference type="AlphaFoldDB" id="A0A3A8J149"/>
<feature type="region of interest" description="Disordered" evidence="13">
    <location>
        <begin position="630"/>
        <end position="692"/>
    </location>
</feature>
<comment type="catalytic activity">
    <reaction evidence="11">
        <text>ATP + H2O = ADP + phosphate + H(+)</text>
        <dbReference type="Rhea" id="RHEA:13065"/>
        <dbReference type="ChEBI" id="CHEBI:15377"/>
        <dbReference type="ChEBI" id="CHEBI:15378"/>
        <dbReference type="ChEBI" id="CHEBI:30616"/>
        <dbReference type="ChEBI" id="CHEBI:43474"/>
        <dbReference type="ChEBI" id="CHEBI:456216"/>
        <dbReference type="EC" id="5.6.2.4"/>
    </reaction>
</comment>
<evidence type="ECO:0000256" key="13">
    <source>
        <dbReference type="SAM" id="MobiDB-lite"/>
    </source>
</evidence>
<keyword evidence="17" id="KW-1185">Reference proteome</keyword>
<evidence type="ECO:0000256" key="11">
    <source>
        <dbReference type="ARBA" id="ARBA00048988"/>
    </source>
</evidence>
<comment type="similarity">
    <text evidence="1">Belongs to the helicase family. UvrD subfamily.</text>
</comment>
<dbReference type="InterPro" id="IPR014017">
    <property type="entry name" value="DNA_helicase_UvrD-like_C"/>
</dbReference>
<dbReference type="CDD" id="cd18807">
    <property type="entry name" value="SF1_C_UvrD"/>
    <property type="match status" value="1"/>
</dbReference>
<dbReference type="Gene3D" id="1.10.486.10">
    <property type="entry name" value="PCRA, domain 4"/>
    <property type="match status" value="1"/>
</dbReference>
<feature type="domain" description="UvrD-like helicase ATP-binding" evidence="14">
    <location>
        <begin position="4"/>
        <end position="285"/>
    </location>
</feature>
<evidence type="ECO:0000256" key="7">
    <source>
        <dbReference type="ARBA" id="ARBA00023235"/>
    </source>
</evidence>
<evidence type="ECO:0000313" key="17">
    <source>
        <dbReference type="Proteomes" id="UP000268094"/>
    </source>
</evidence>
<dbReference type="GO" id="GO:0005829">
    <property type="term" value="C:cytosol"/>
    <property type="evidence" value="ECO:0007669"/>
    <property type="project" value="TreeGrafter"/>
</dbReference>
<dbReference type="PROSITE" id="PS51198">
    <property type="entry name" value="UVRD_HELICASE_ATP_BIND"/>
    <property type="match status" value="1"/>
</dbReference>
<evidence type="ECO:0000256" key="2">
    <source>
        <dbReference type="ARBA" id="ARBA00022741"/>
    </source>
</evidence>
<evidence type="ECO:0000259" key="14">
    <source>
        <dbReference type="PROSITE" id="PS51198"/>
    </source>
</evidence>
<protein>
    <recommendedName>
        <fullName evidence="9">DNA 3'-5' helicase</fullName>
        <ecNumber evidence="9">5.6.2.4</ecNumber>
    </recommendedName>
    <alternativeName>
        <fullName evidence="10">DNA 3'-5' helicase II</fullName>
    </alternativeName>
</protein>
<dbReference type="OrthoDB" id="9810135at2"/>
<dbReference type="EMBL" id="RAVZ01000068">
    <property type="protein sequence ID" value="RKG89392.1"/>
    <property type="molecule type" value="Genomic_DNA"/>
</dbReference>
<comment type="caution">
    <text evidence="16">The sequence shown here is derived from an EMBL/GenBank/DDBJ whole genome shotgun (WGS) entry which is preliminary data.</text>
</comment>
<name>A0A3A8J149_9BACT</name>
<dbReference type="Proteomes" id="UP000268094">
    <property type="component" value="Unassembled WGS sequence"/>
</dbReference>
<dbReference type="EC" id="5.6.2.4" evidence="9"/>
<dbReference type="RefSeq" id="WP_120540892.1">
    <property type="nucleotide sequence ID" value="NZ_RAVZ01000068.1"/>
</dbReference>
<feature type="domain" description="UvrD-like helicase C-terminal" evidence="15">
    <location>
        <begin position="286"/>
        <end position="566"/>
    </location>
</feature>
<dbReference type="Pfam" id="PF00580">
    <property type="entry name" value="UvrD-helicase"/>
    <property type="match status" value="1"/>
</dbReference>
<dbReference type="PROSITE" id="PS51217">
    <property type="entry name" value="UVRD_HELICASE_CTER"/>
    <property type="match status" value="1"/>
</dbReference>
<reference evidence="17" key="1">
    <citation type="submission" date="2018-09" db="EMBL/GenBank/DDBJ databases">
        <authorList>
            <person name="Livingstone P.G."/>
            <person name="Whitworth D.E."/>
        </authorList>
    </citation>
    <scope>NUCLEOTIDE SEQUENCE [LARGE SCALE GENOMIC DNA]</scope>
    <source>
        <strain evidence="17">CA054A</strain>
    </source>
</reference>
<dbReference type="GO" id="GO:0005524">
    <property type="term" value="F:ATP binding"/>
    <property type="evidence" value="ECO:0007669"/>
    <property type="project" value="UniProtKB-UniRule"/>
</dbReference>
<feature type="compositionally biased region" description="Pro residues" evidence="13">
    <location>
        <begin position="674"/>
        <end position="692"/>
    </location>
</feature>
<dbReference type="GO" id="GO:0000725">
    <property type="term" value="P:recombinational repair"/>
    <property type="evidence" value="ECO:0007669"/>
    <property type="project" value="TreeGrafter"/>
</dbReference>
<keyword evidence="5 12" id="KW-0067">ATP-binding</keyword>
<organism evidence="16 17">
    <name type="scientific">Corallococcus terminator</name>
    <dbReference type="NCBI Taxonomy" id="2316733"/>
    <lineage>
        <taxon>Bacteria</taxon>
        <taxon>Pseudomonadati</taxon>
        <taxon>Myxococcota</taxon>
        <taxon>Myxococcia</taxon>
        <taxon>Myxococcales</taxon>
        <taxon>Cystobacterineae</taxon>
        <taxon>Myxococcaceae</taxon>
        <taxon>Corallococcus</taxon>
    </lineage>
</organism>
<dbReference type="InterPro" id="IPR027417">
    <property type="entry name" value="P-loop_NTPase"/>
</dbReference>
<dbReference type="GO" id="GO:0003677">
    <property type="term" value="F:DNA binding"/>
    <property type="evidence" value="ECO:0007669"/>
    <property type="project" value="UniProtKB-KW"/>
</dbReference>
<sequence>MDLSKLNPPQREAVLTTEGPLLVLAGAGSGKTRVITHRIVHLLNERPGHLLARNILAVTFTNKAATEMKERLIHMAGPRAQGVLVCTFHAFGAEVLREDIHRLGWPKKFAIADMGDQLSIIRRAMREKRIDDRAFDVRKVLNLISKAKNSGEVPQPKGEGMGDDYDLITAMVFADYQLALKAQGSVDFDDLLVLPARLLREHPDLHRKYTQRFRYLLVDEFQDTNHAQLDLLKLLAGEARNVCAVGDDDQCIYSWRGAEVRNILDFEKHFPGGKEVRLEQNYRSSQRVLDAANAVIAKNPERKDKRMWTDRRGGELVKVVACPNDEEEARFVAHEIQKHISQGIPADDIAVLYRTNGQSRPVEEMLREKNIAYEVVGGSEFFDRSEVKDVIAYFKVLANRLDEISLMRIVNVPARGIGDVTMERLHAHSRAEGVTLWTSMRRADTYEDLPAGAGGKVLEFVEMVERYRDAFLHAPRLSEATQKLLEEIGFREATRAKAVSGTAADKKLKSVDHVLASLEKFEKREGPKASLLTYLNRLSLDTRQEEEEVPGQNRRVTLMSLHASKGLEYRLVFFLGMEEDLMPHGGMQGEAQNLEEERRLCYVGITRAKELLYLTRSTVRVKRGKEVPRTPSRFLEDLPPDAFENVDMDAPRQGPPDEKEKNFFANLKERFKKPPPGPPGGGPGPGTPGRVP</sequence>
<evidence type="ECO:0000256" key="6">
    <source>
        <dbReference type="ARBA" id="ARBA00023125"/>
    </source>
</evidence>
<dbReference type="InterPro" id="IPR013986">
    <property type="entry name" value="DExx_box_DNA_helicase_dom_sf"/>
</dbReference>
<evidence type="ECO:0000313" key="16">
    <source>
        <dbReference type="EMBL" id="RKG89392.1"/>
    </source>
</evidence>
<proteinExistence type="inferred from homology"/>
<keyword evidence="2 12" id="KW-0547">Nucleotide-binding</keyword>
<keyword evidence="6" id="KW-0238">DNA-binding</keyword>